<dbReference type="AlphaFoldDB" id="A0A2T0VAH8"/>
<evidence type="ECO:0000259" key="3">
    <source>
        <dbReference type="PROSITE" id="PS51186"/>
    </source>
</evidence>
<dbReference type="Gene3D" id="3.40.630.30">
    <property type="match status" value="1"/>
</dbReference>
<evidence type="ECO:0000313" key="5">
    <source>
        <dbReference type="Proteomes" id="UP000237983"/>
    </source>
</evidence>
<dbReference type="GO" id="GO:0016747">
    <property type="term" value="F:acyltransferase activity, transferring groups other than amino-acyl groups"/>
    <property type="evidence" value="ECO:0007669"/>
    <property type="project" value="InterPro"/>
</dbReference>
<dbReference type="PROSITE" id="PS51186">
    <property type="entry name" value="GNAT"/>
    <property type="match status" value="1"/>
</dbReference>
<dbReference type="CDD" id="cd04301">
    <property type="entry name" value="NAT_SF"/>
    <property type="match status" value="1"/>
</dbReference>
<reference evidence="4 5" key="1">
    <citation type="submission" date="2018-03" db="EMBL/GenBank/DDBJ databases">
        <title>Genomic Encyclopedia of Type Strains, Phase III (KMG-III): the genomes of soil and plant-associated and newly described type strains.</title>
        <authorList>
            <person name="Whitman W."/>
        </authorList>
    </citation>
    <scope>NUCLEOTIDE SEQUENCE [LARGE SCALE GENOMIC DNA]</scope>
    <source>
        <strain evidence="4 5">CGMCC 1.12484</strain>
    </source>
</reference>
<accession>A0A2T0VAH8</accession>
<comment type="caution">
    <text evidence="4">The sequence shown here is derived from an EMBL/GenBank/DDBJ whole genome shotgun (WGS) entry which is preliminary data.</text>
</comment>
<dbReference type="InterPro" id="IPR050832">
    <property type="entry name" value="Bact_Acetyltransf"/>
</dbReference>
<dbReference type="InterPro" id="IPR016181">
    <property type="entry name" value="Acyl_CoA_acyltransferase"/>
</dbReference>
<keyword evidence="5" id="KW-1185">Reference proteome</keyword>
<proteinExistence type="predicted"/>
<evidence type="ECO:0000313" key="4">
    <source>
        <dbReference type="EMBL" id="PRY67161.1"/>
    </source>
</evidence>
<dbReference type="EMBL" id="PVTL01000007">
    <property type="protein sequence ID" value="PRY67161.1"/>
    <property type="molecule type" value="Genomic_DNA"/>
</dbReference>
<name>A0A2T0VAH8_9MICO</name>
<evidence type="ECO:0000256" key="1">
    <source>
        <dbReference type="ARBA" id="ARBA00022679"/>
    </source>
</evidence>
<feature type="domain" description="N-acetyltransferase" evidence="3">
    <location>
        <begin position="14"/>
        <end position="151"/>
    </location>
</feature>
<keyword evidence="2" id="KW-0012">Acyltransferase</keyword>
<gene>
    <name evidence="4" type="ORF">B0I08_10754</name>
</gene>
<protein>
    <submittedName>
        <fullName evidence="4">Acetyltransferase (GNAT) family protein</fullName>
    </submittedName>
</protein>
<dbReference type="PANTHER" id="PTHR43877">
    <property type="entry name" value="AMINOALKYLPHOSPHONATE N-ACETYLTRANSFERASE-RELATED-RELATED"/>
    <property type="match status" value="1"/>
</dbReference>
<evidence type="ECO:0000256" key="2">
    <source>
        <dbReference type="ARBA" id="ARBA00023315"/>
    </source>
</evidence>
<organism evidence="4 5">
    <name type="scientific">Glaciihabitans tibetensis</name>
    <dbReference type="NCBI Taxonomy" id="1266600"/>
    <lineage>
        <taxon>Bacteria</taxon>
        <taxon>Bacillati</taxon>
        <taxon>Actinomycetota</taxon>
        <taxon>Actinomycetes</taxon>
        <taxon>Micrococcales</taxon>
        <taxon>Microbacteriaceae</taxon>
        <taxon>Glaciihabitans</taxon>
    </lineage>
</organism>
<dbReference type="Proteomes" id="UP000237983">
    <property type="component" value="Unassembled WGS sequence"/>
</dbReference>
<dbReference type="InterPro" id="IPR000182">
    <property type="entry name" value="GNAT_dom"/>
</dbReference>
<dbReference type="SUPFAM" id="SSF55729">
    <property type="entry name" value="Acyl-CoA N-acyltransferases (Nat)"/>
    <property type="match status" value="1"/>
</dbReference>
<sequence>MTDTATIDVAADELDYASIRTLVQEHIAYERSDIVLPPDWARMIASQAAEGSISIFVARIDGIPVGYAALTSDIATWTGERFGHLDCLFITEAHRGAGLGRVLIDVVASSAAARGYRELQWQTPEWNSAATRFYEKLGAAHLPKERFTLTV</sequence>
<dbReference type="RefSeq" id="WP_106213649.1">
    <property type="nucleotide sequence ID" value="NZ_PVTL01000007.1"/>
</dbReference>
<dbReference type="Pfam" id="PF00583">
    <property type="entry name" value="Acetyltransf_1"/>
    <property type="match status" value="1"/>
</dbReference>
<keyword evidence="1 4" id="KW-0808">Transferase</keyword>